<feature type="domain" description="Zn(2)-C6 fungal-type" evidence="6">
    <location>
        <begin position="20"/>
        <end position="48"/>
    </location>
</feature>
<dbReference type="SMART" id="SM00066">
    <property type="entry name" value="GAL4"/>
    <property type="match status" value="1"/>
</dbReference>
<evidence type="ECO:0000256" key="5">
    <source>
        <dbReference type="SAM" id="MobiDB-lite"/>
    </source>
</evidence>
<evidence type="ECO:0000256" key="4">
    <source>
        <dbReference type="ARBA" id="ARBA00023242"/>
    </source>
</evidence>
<sequence>MYPPAPPRPKKTSIVRTRTGCYTCRARRHKCDEGRPECLRCVRQKIRCEGYEPRYSFRTITAQGISAPTKPRNVLRTGVASDGQPSSPARSKSEHCNQIGNPFTTNVAVSPTVRPTSSISPNPSVSNVSNTEPNGPPESIYLAHYVNLKMRLPQSIVPSVERFRAQPLVRNALLALTASDLAHSHDRVWEEEGRMFLKKPSYGNDHLANGVRFYTAAIQMLHAEEVCLAQPEERLAAVTLCCLFERRSGSPRGQYTHWRGAQAIVASHFHEISMNPTGRSMLCGWAELHAYWEANKLPFRMLELEKKGSLIRTVAQAFADRKGTAYGLYSDACAIHSRLNLVHCMGQEGEAMEVVVQRARVWYQANFPEMVRLEDDVHPETFLSISDLQHTIQHLHRLLDAWRDSMSLDDTLDAIGCSVLDKTLQPLSFKSSSIAVSCLYYATARLLLCDEAIPHSNSCLDTDRPINPWAYLVLRIFAGMDFSNAALFSPYEETIIWVLWTASNACPDQRVTAYLLEEMFPRLEETSCPLALAAIALYKPFFHVLHDQLRKGLRPYLLKFPTPADKELGSDESELVAIHARDLQGRVIHMTGKIPIQCPSNDSTHRLSLRDGTK</sequence>
<keyword evidence="2" id="KW-0238">DNA-binding</keyword>
<accession>A0A1R3RKG2</accession>
<dbReference type="Pfam" id="PF00172">
    <property type="entry name" value="Zn_clus"/>
    <property type="match status" value="1"/>
</dbReference>
<dbReference type="VEuPathDB" id="FungiDB:ASPCADRAFT_131530"/>
<feature type="region of interest" description="Disordered" evidence="5">
    <location>
        <begin position="76"/>
        <end position="98"/>
    </location>
</feature>
<dbReference type="STRING" id="602072.A0A1R3RKG2"/>
<dbReference type="GO" id="GO:0008270">
    <property type="term" value="F:zinc ion binding"/>
    <property type="evidence" value="ECO:0007669"/>
    <property type="project" value="InterPro"/>
</dbReference>
<proteinExistence type="predicted"/>
<dbReference type="GO" id="GO:0045944">
    <property type="term" value="P:positive regulation of transcription by RNA polymerase II"/>
    <property type="evidence" value="ECO:0007669"/>
    <property type="project" value="TreeGrafter"/>
</dbReference>
<dbReference type="PROSITE" id="PS50048">
    <property type="entry name" value="ZN2_CY6_FUNGAL_2"/>
    <property type="match status" value="1"/>
</dbReference>
<feature type="compositionally biased region" description="Polar residues" evidence="5">
    <location>
        <begin position="83"/>
        <end position="98"/>
    </location>
</feature>
<organism evidence="7 8">
    <name type="scientific">Aspergillus carbonarius (strain ITEM 5010)</name>
    <dbReference type="NCBI Taxonomy" id="602072"/>
    <lineage>
        <taxon>Eukaryota</taxon>
        <taxon>Fungi</taxon>
        <taxon>Dikarya</taxon>
        <taxon>Ascomycota</taxon>
        <taxon>Pezizomycotina</taxon>
        <taxon>Eurotiomycetes</taxon>
        <taxon>Eurotiomycetidae</taxon>
        <taxon>Eurotiales</taxon>
        <taxon>Aspergillaceae</taxon>
        <taxon>Aspergillus</taxon>
        <taxon>Aspergillus subgen. Circumdati</taxon>
    </lineage>
</organism>
<dbReference type="PROSITE" id="PS00463">
    <property type="entry name" value="ZN2_CY6_FUNGAL_1"/>
    <property type="match status" value="1"/>
</dbReference>
<keyword evidence="1" id="KW-0805">Transcription regulation</keyword>
<gene>
    <name evidence="7" type="ORF">ASPCADRAFT_131530</name>
</gene>
<feature type="region of interest" description="Disordered" evidence="5">
    <location>
        <begin position="111"/>
        <end position="134"/>
    </location>
</feature>
<name>A0A1R3RKG2_ASPC5</name>
<keyword evidence="8" id="KW-1185">Reference proteome</keyword>
<dbReference type="GO" id="GO:0000976">
    <property type="term" value="F:transcription cis-regulatory region binding"/>
    <property type="evidence" value="ECO:0007669"/>
    <property type="project" value="TreeGrafter"/>
</dbReference>
<dbReference type="Gene3D" id="4.10.240.10">
    <property type="entry name" value="Zn(2)-C6 fungal-type DNA-binding domain"/>
    <property type="match status" value="1"/>
</dbReference>
<evidence type="ECO:0000256" key="1">
    <source>
        <dbReference type="ARBA" id="ARBA00023015"/>
    </source>
</evidence>
<dbReference type="PANTHER" id="PTHR37534:SF7">
    <property type="entry name" value="TRANSCRIPTIONAL ACTIVATOR PROTEIN UGA3"/>
    <property type="match status" value="1"/>
</dbReference>
<dbReference type="GO" id="GO:0000981">
    <property type="term" value="F:DNA-binding transcription factor activity, RNA polymerase II-specific"/>
    <property type="evidence" value="ECO:0007669"/>
    <property type="project" value="InterPro"/>
</dbReference>
<evidence type="ECO:0000313" key="7">
    <source>
        <dbReference type="EMBL" id="OOF94960.1"/>
    </source>
</evidence>
<keyword evidence="3" id="KW-0804">Transcription</keyword>
<evidence type="ECO:0000313" key="8">
    <source>
        <dbReference type="Proteomes" id="UP000188318"/>
    </source>
</evidence>
<dbReference type="InterPro" id="IPR001138">
    <property type="entry name" value="Zn2Cys6_DnaBD"/>
</dbReference>
<dbReference type="PANTHER" id="PTHR37534">
    <property type="entry name" value="TRANSCRIPTIONAL ACTIVATOR PROTEIN UGA3"/>
    <property type="match status" value="1"/>
</dbReference>
<evidence type="ECO:0000259" key="6">
    <source>
        <dbReference type="PROSITE" id="PS50048"/>
    </source>
</evidence>
<dbReference type="OrthoDB" id="39175at2759"/>
<dbReference type="SUPFAM" id="SSF57701">
    <property type="entry name" value="Zn2/Cys6 DNA-binding domain"/>
    <property type="match status" value="1"/>
</dbReference>
<dbReference type="GO" id="GO:0005634">
    <property type="term" value="C:nucleus"/>
    <property type="evidence" value="ECO:0007669"/>
    <property type="project" value="TreeGrafter"/>
</dbReference>
<dbReference type="OMA" id="CHEEYLL"/>
<feature type="compositionally biased region" description="Low complexity" evidence="5">
    <location>
        <begin position="115"/>
        <end position="133"/>
    </location>
</feature>
<dbReference type="AlphaFoldDB" id="A0A1R3RKG2"/>
<reference evidence="8" key="1">
    <citation type="journal article" date="2017" name="Genome Biol.">
        <title>Comparative genomics reveals high biological diversity and specific adaptations in the industrially and medically important fungal genus Aspergillus.</title>
        <authorList>
            <person name="de Vries R.P."/>
            <person name="Riley R."/>
            <person name="Wiebenga A."/>
            <person name="Aguilar-Osorio G."/>
            <person name="Amillis S."/>
            <person name="Uchima C.A."/>
            <person name="Anderluh G."/>
            <person name="Asadollahi M."/>
            <person name="Askin M."/>
            <person name="Barry K."/>
            <person name="Battaglia E."/>
            <person name="Bayram O."/>
            <person name="Benocci T."/>
            <person name="Braus-Stromeyer S.A."/>
            <person name="Caldana C."/>
            <person name="Canovas D."/>
            <person name="Cerqueira G.C."/>
            <person name="Chen F."/>
            <person name="Chen W."/>
            <person name="Choi C."/>
            <person name="Clum A."/>
            <person name="Dos Santos R.A."/>
            <person name="Damasio A.R."/>
            <person name="Diallinas G."/>
            <person name="Emri T."/>
            <person name="Fekete E."/>
            <person name="Flipphi M."/>
            <person name="Freyberg S."/>
            <person name="Gallo A."/>
            <person name="Gournas C."/>
            <person name="Habgood R."/>
            <person name="Hainaut M."/>
            <person name="Harispe M.L."/>
            <person name="Henrissat B."/>
            <person name="Hilden K.S."/>
            <person name="Hope R."/>
            <person name="Hossain A."/>
            <person name="Karabika E."/>
            <person name="Karaffa L."/>
            <person name="Karanyi Z."/>
            <person name="Krasevec N."/>
            <person name="Kuo A."/>
            <person name="Kusch H."/>
            <person name="LaButti K."/>
            <person name="Lagendijk E.L."/>
            <person name="Lapidus A."/>
            <person name="Levasseur A."/>
            <person name="Lindquist E."/>
            <person name="Lipzen A."/>
            <person name="Logrieco A.F."/>
            <person name="MacCabe A."/>
            <person name="Maekelae M.R."/>
            <person name="Malavazi I."/>
            <person name="Melin P."/>
            <person name="Meyer V."/>
            <person name="Mielnichuk N."/>
            <person name="Miskei M."/>
            <person name="Molnar A.P."/>
            <person name="Mule G."/>
            <person name="Ngan C.Y."/>
            <person name="Orejas M."/>
            <person name="Orosz E."/>
            <person name="Ouedraogo J.P."/>
            <person name="Overkamp K.M."/>
            <person name="Park H.-S."/>
            <person name="Perrone G."/>
            <person name="Piumi F."/>
            <person name="Punt P.J."/>
            <person name="Ram A.F."/>
            <person name="Ramon A."/>
            <person name="Rauscher S."/>
            <person name="Record E."/>
            <person name="Riano-Pachon D.M."/>
            <person name="Robert V."/>
            <person name="Roehrig J."/>
            <person name="Ruller R."/>
            <person name="Salamov A."/>
            <person name="Salih N.S."/>
            <person name="Samson R.A."/>
            <person name="Sandor E."/>
            <person name="Sanguinetti M."/>
            <person name="Schuetze T."/>
            <person name="Sepcic K."/>
            <person name="Shelest E."/>
            <person name="Sherlock G."/>
            <person name="Sophianopoulou V."/>
            <person name="Squina F.M."/>
            <person name="Sun H."/>
            <person name="Susca A."/>
            <person name="Todd R.B."/>
            <person name="Tsang A."/>
            <person name="Unkles S.E."/>
            <person name="van de Wiele N."/>
            <person name="van Rossen-Uffink D."/>
            <person name="Oliveira J.V."/>
            <person name="Vesth T.C."/>
            <person name="Visser J."/>
            <person name="Yu J.-H."/>
            <person name="Zhou M."/>
            <person name="Andersen M.R."/>
            <person name="Archer D.B."/>
            <person name="Baker S.E."/>
            <person name="Benoit I."/>
            <person name="Brakhage A.A."/>
            <person name="Braus G.H."/>
            <person name="Fischer R."/>
            <person name="Frisvad J.C."/>
            <person name="Goldman G.H."/>
            <person name="Houbraken J."/>
            <person name="Oakley B."/>
            <person name="Pocsi I."/>
            <person name="Scazzocchio C."/>
            <person name="Seiboth B."/>
            <person name="vanKuyk P.A."/>
            <person name="Wortman J."/>
            <person name="Dyer P.S."/>
            <person name="Grigoriev I.V."/>
        </authorList>
    </citation>
    <scope>NUCLEOTIDE SEQUENCE [LARGE SCALE GENOMIC DNA]</scope>
    <source>
        <strain evidence="8">ITEM 5010</strain>
    </source>
</reference>
<keyword evidence="4" id="KW-0539">Nucleus</keyword>
<evidence type="ECO:0000256" key="2">
    <source>
        <dbReference type="ARBA" id="ARBA00023125"/>
    </source>
</evidence>
<dbReference type="Proteomes" id="UP000188318">
    <property type="component" value="Unassembled WGS sequence"/>
</dbReference>
<dbReference type="CDD" id="cd00067">
    <property type="entry name" value="GAL4"/>
    <property type="match status" value="1"/>
</dbReference>
<protein>
    <recommendedName>
        <fullName evidence="6">Zn(2)-C6 fungal-type domain-containing protein</fullName>
    </recommendedName>
</protein>
<dbReference type="InterPro" id="IPR036864">
    <property type="entry name" value="Zn2-C6_fun-type_DNA-bd_sf"/>
</dbReference>
<dbReference type="EMBL" id="KV907501">
    <property type="protein sequence ID" value="OOF94960.1"/>
    <property type="molecule type" value="Genomic_DNA"/>
</dbReference>
<evidence type="ECO:0000256" key="3">
    <source>
        <dbReference type="ARBA" id="ARBA00023163"/>
    </source>
</evidence>